<evidence type="ECO:0000313" key="9">
    <source>
        <dbReference type="Proteomes" id="UP000018559"/>
    </source>
</evidence>
<evidence type="ECO:0000256" key="3">
    <source>
        <dbReference type="ARBA" id="ARBA00023125"/>
    </source>
</evidence>
<dbReference type="AlphaFoldDB" id="V7HW95"/>
<gene>
    <name evidence="8" type="ORF">LEQ_1840c</name>
</gene>
<proteinExistence type="inferred from homology"/>
<dbReference type="Gene3D" id="1.10.443.10">
    <property type="entry name" value="Intergrase catalytic core"/>
    <property type="match status" value="1"/>
</dbReference>
<sequence length="390" mass="45159">MATFEKYTTKHGERYKFKVYLGTDKVTGKRIETTRRGFKTKKEAQLALNSLKSKFDAGLLTRTDGIPRTFDALFSMWLQEYQKNVKDRTVEYREYCYKRYLQEDIGHRQLSKITPATLQHIVNKLGAKYRQFDSYLVSLKLPLKYAYRMSFISSNPFDRVVYPKRIPEGAIKKIDKKDNFFTKEELNDFLTRLQAEPHAEQKYTLFRLLAYSGMRVGEALSLRWQDVDFDDNSIRVSKTIYRGAITQKNTVSSSPKTSSSIRTIYLDKETMQTLAKWRLYQNKILAAFGHPTMSLDQLVFSNPETNSLYAVSAPAKWLSVLLKNFGMKKISPHGLRHTHATLLFEAGADIKEVQARLGHANSQTTLDIYTHITEARQHETADKFSNFMSN</sequence>
<reference evidence="8 9" key="1">
    <citation type="journal article" date="2014" name="Genome Announc.">
        <title>The Genome of the Predominant Equine Lactobacillus Species, Lactobacillus equi, Is Reflective of Its Lifestyle Adaptations to an Herbivorous Host.</title>
        <authorList>
            <person name="O'Donnell M.M."/>
            <person name="Harris H.M."/>
            <person name="O'Toole P.W."/>
            <person name="Ross R.P."/>
        </authorList>
    </citation>
    <scope>NUCLEOTIDE SEQUENCE [LARGE SCALE GENOMIC DNA]</scope>
    <source>
        <strain evidence="8 9">DPC 6820</strain>
    </source>
</reference>
<dbReference type="Pfam" id="PF14659">
    <property type="entry name" value="Phage_int_SAM_3"/>
    <property type="match status" value="1"/>
</dbReference>
<dbReference type="GO" id="GO:0003677">
    <property type="term" value="F:DNA binding"/>
    <property type="evidence" value="ECO:0007669"/>
    <property type="project" value="UniProtKB-UniRule"/>
</dbReference>
<dbReference type="Pfam" id="PF14657">
    <property type="entry name" value="Arm-DNA-bind_4"/>
    <property type="match status" value="1"/>
</dbReference>
<keyword evidence="9" id="KW-1185">Reference proteome</keyword>
<dbReference type="InterPro" id="IPR044068">
    <property type="entry name" value="CB"/>
</dbReference>
<dbReference type="SUPFAM" id="SSF56349">
    <property type="entry name" value="DNA breaking-rejoining enzymes"/>
    <property type="match status" value="1"/>
</dbReference>
<protein>
    <recommendedName>
        <fullName evidence="10">Integrase</fullName>
    </recommendedName>
</protein>
<evidence type="ECO:0000259" key="6">
    <source>
        <dbReference type="PROSITE" id="PS51898"/>
    </source>
</evidence>
<dbReference type="InterPro" id="IPR011010">
    <property type="entry name" value="DNA_brk_join_enz"/>
</dbReference>
<comment type="caution">
    <text evidence="8">The sequence shown here is derived from an EMBL/GenBank/DDBJ whole genome shotgun (WGS) entry which is preliminary data.</text>
</comment>
<dbReference type="RefSeq" id="WP_023860315.1">
    <property type="nucleotide sequence ID" value="NZ_AWWH01000183.1"/>
</dbReference>
<feature type="domain" description="Tyr recombinase" evidence="6">
    <location>
        <begin position="176"/>
        <end position="382"/>
    </location>
</feature>
<dbReference type="Proteomes" id="UP000018559">
    <property type="component" value="Unassembled WGS sequence"/>
</dbReference>
<dbReference type="InterPro" id="IPR028259">
    <property type="entry name" value="AP2-like_int_N"/>
</dbReference>
<dbReference type="PROSITE" id="PS51898">
    <property type="entry name" value="TYR_RECOMBINASE"/>
    <property type="match status" value="1"/>
</dbReference>
<organism evidence="8 9">
    <name type="scientific">Ligilactobacillus equi DPC 6820</name>
    <dbReference type="NCBI Taxonomy" id="1392007"/>
    <lineage>
        <taxon>Bacteria</taxon>
        <taxon>Bacillati</taxon>
        <taxon>Bacillota</taxon>
        <taxon>Bacilli</taxon>
        <taxon>Lactobacillales</taxon>
        <taxon>Lactobacillaceae</taxon>
        <taxon>Ligilactobacillus</taxon>
    </lineage>
</organism>
<evidence type="ECO:0000313" key="8">
    <source>
        <dbReference type="EMBL" id="ETA73468.1"/>
    </source>
</evidence>
<evidence type="ECO:0000256" key="2">
    <source>
        <dbReference type="ARBA" id="ARBA00022908"/>
    </source>
</evidence>
<dbReference type="InterPro" id="IPR050090">
    <property type="entry name" value="Tyrosine_recombinase_XerCD"/>
</dbReference>
<dbReference type="Pfam" id="PF00589">
    <property type="entry name" value="Phage_integrase"/>
    <property type="match status" value="1"/>
</dbReference>
<dbReference type="GO" id="GO:0006310">
    <property type="term" value="P:DNA recombination"/>
    <property type="evidence" value="ECO:0007669"/>
    <property type="project" value="UniProtKB-KW"/>
</dbReference>
<dbReference type="PROSITE" id="PS51900">
    <property type="entry name" value="CB"/>
    <property type="match status" value="1"/>
</dbReference>
<dbReference type="Gene3D" id="1.10.150.130">
    <property type="match status" value="1"/>
</dbReference>
<accession>V7HW95</accession>
<dbReference type="EMBL" id="AWWH01000183">
    <property type="protein sequence ID" value="ETA73468.1"/>
    <property type="molecule type" value="Genomic_DNA"/>
</dbReference>
<evidence type="ECO:0000259" key="7">
    <source>
        <dbReference type="PROSITE" id="PS51900"/>
    </source>
</evidence>
<dbReference type="InterPro" id="IPR004107">
    <property type="entry name" value="Integrase_SAM-like_N"/>
</dbReference>
<name>V7HW95_9LACO</name>
<dbReference type="InterPro" id="IPR010998">
    <property type="entry name" value="Integrase_recombinase_N"/>
</dbReference>
<evidence type="ECO:0000256" key="5">
    <source>
        <dbReference type="PROSITE-ProRule" id="PRU01248"/>
    </source>
</evidence>
<dbReference type="InterPro" id="IPR013762">
    <property type="entry name" value="Integrase-like_cat_sf"/>
</dbReference>
<keyword evidence="4" id="KW-0233">DNA recombination</keyword>
<dbReference type="CDD" id="cd01189">
    <property type="entry name" value="INT_ICEBs1_C_like"/>
    <property type="match status" value="1"/>
</dbReference>
<dbReference type="PANTHER" id="PTHR30349:SF64">
    <property type="entry name" value="PROPHAGE INTEGRASE INTD-RELATED"/>
    <property type="match status" value="1"/>
</dbReference>
<keyword evidence="2" id="KW-0229">DNA integration</keyword>
<evidence type="ECO:0008006" key="10">
    <source>
        <dbReference type="Google" id="ProtNLM"/>
    </source>
</evidence>
<feature type="domain" description="Core-binding (CB)" evidence="7">
    <location>
        <begin position="68"/>
        <end position="147"/>
    </location>
</feature>
<evidence type="ECO:0000256" key="1">
    <source>
        <dbReference type="ARBA" id="ARBA00008857"/>
    </source>
</evidence>
<dbReference type="GO" id="GO:0015074">
    <property type="term" value="P:DNA integration"/>
    <property type="evidence" value="ECO:0007669"/>
    <property type="project" value="UniProtKB-KW"/>
</dbReference>
<dbReference type="PANTHER" id="PTHR30349">
    <property type="entry name" value="PHAGE INTEGRASE-RELATED"/>
    <property type="match status" value="1"/>
</dbReference>
<dbReference type="PATRIC" id="fig|1392007.3.peg.1731"/>
<comment type="similarity">
    <text evidence="1">Belongs to the 'phage' integrase family.</text>
</comment>
<dbReference type="InterPro" id="IPR002104">
    <property type="entry name" value="Integrase_catalytic"/>
</dbReference>
<keyword evidence="3 5" id="KW-0238">DNA-binding</keyword>
<evidence type="ECO:0000256" key="4">
    <source>
        <dbReference type="ARBA" id="ARBA00023172"/>
    </source>
</evidence>